<reference evidence="2" key="1">
    <citation type="journal article" date="2012" name="Science">
        <title>The Paleozoic origin of enzymatic lignin decomposition reconstructed from 31 fungal genomes.</title>
        <authorList>
            <person name="Floudas D."/>
            <person name="Binder M."/>
            <person name="Riley R."/>
            <person name="Barry K."/>
            <person name="Blanchette R.A."/>
            <person name="Henrissat B."/>
            <person name="Martinez A.T."/>
            <person name="Otillar R."/>
            <person name="Spatafora J.W."/>
            <person name="Yadav J.S."/>
            <person name="Aerts A."/>
            <person name="Benoit I."/>
            <person name="Boyd A."/>
            <person name="Carlson A."/>
            <person name="Copeland A."/>
            <person name="Coutinho P.M."/>
            <person name="de Vries R.P."/>
            <person name="Ferreira P."/>
            <person name="Findley K."/>
            <person name="Foster B."/>
            <person name="Gaskell J."/>
            <person name="Glotzer D."/>
            <person name="Gorecki P."/>
            <person name="Heitman J."/>
            <person name="Hesse C."/>
            <person name="Hori C."/>
            <person name="Igarashi K."/>
            <person name="Jurgens J.A."/>
            <person name="Kallen N."/>
            <person name="Kersten P."/>
            <person name="Kohler A."/>
            <person name="Kuees U."/>
            <person name="Kumar T.K.A."/>
            <person name="Kuo A."/>
            <person name="LaButti K."/>
            <person name="Larrondo L.F."/>
            <person name="Lindquist E."/>
            <person name="Ling A."/>
            <person name="Lombard V."/>
            <person name="Lucas S."/>
            <person name="Lundell T."/>
            <person name="Martin R."/>
            <person name="McLaughlin D.J."/>
            <person name="Morgenstern I."/>
            <person name="Morin E."/>
            <person name="Murat C."/>
            <person name="Nagy L.G."/>
            <person name="Nolan M."/>
            <person name="Ohm R.A."/>
            <person name="Patyshakuliyeva A."/>
            <person name="Rokas A."/>
            <person name="Ruiz-Duenas F.J."/>
            <person name="Sabat G."/>
            <person name="Salamov A."/>
            <person name="Samejima M."/>
            <person name="Schmutz J."/>
            <person name="Slot J.C."/>
            <person name="St John F."/>
            <person name="Stenlid J."/>
            <person name="Sun H."/>
            <person name="Sun S."/>
            <person name="Syed K."/>
            <person name="Tsang A."/>
            <person name="Wiebenga A."/>
            <person name="Young D."/>
            <person name="Pisabarro A."/>
            <person name="Eastwood D.C."/>
            <person name="Martin F."/>
            <person name="Cullen D."/>
            <person name="Grigoriev I.V."/>
            <person name="Hibbett D.S."/>
        </authorList>
    </citation>
    <scope>NUCLEOTIDE SEQUENCE [LARGE SCALE GENOMIC DNA]</scope>
    <source>
        <strain evidence="2">TFB10046</strain>
    </source>
</reference>
<keyword evidence="2" id="KW-1185">Reference proteome</keyword>
<dbReference type="KEGG" id="adl:AURDEDRAFT_116947"/>
<dbReference type="AlphaFoldDB" id="J0LGT2"/>
<dbReference type="InParanoid" id="J0LGT2"/>
<protein>
    <recommendedName>
        <fullName evidence="3">F-box domain-containing protein</fullName>
    </recommendedName>
</protein>
<dbReference type="Proteomes" id="UP000006514">
    <property type="component" value="Unassembled WGS sequence"/>
</dbReference>
<name>J0LGT2_AURST</name>
<evidence type="ECO:0008006" key="3">
    <source>
        <dbReference type="Google" id="ProtNLM"/>
    </source>
</evidence>
<sequence>MLLFEQLQASLPHLLRYVRRLEFYSPYRQEHPSPATRALLEFFAKLSLQLPVRVETLACLGHATWDAYLTGLSERLPCVRQLRIQQIATTIMPIGALSNLVALDVGFDAFARFPRKVDPDDDKAPTQALKRLTVRTLSFGALWYLGYYIATIHKRAPLLERIDVIEELENDLLEEYCITDFVNSTSQTRHLIQSMELKVVYWRTIAPHTFHAMLRHCTRLRRLRFVVSLARIQRDALPPLSELPYLQTLEIAFSDVAGGDGLSEILPAFCDWSALEAALLSNTRFTCLSVTLAVRPEDAVRGKTALAGLATLVPALHQRGMLHDEIEDRLEREE</sequence>
<dbReference type="EMBL" id="JH687849">
    <property type="protein sequence ID" value="EJD36978.1"/>
    <property type="molecule type" value="Genomic_DNA"/>
</dbReference>
<evidence type="ECO:0000313" key="2">
    <source>
        <dbReference type="Proteomes" id="UP000006514"/>
    </source>
</evidence>
<gene>
    <name evidence="1" type="ORF">AURDEDRAFT_116947</name>
</gene>
<accession>J0LGT2</accession>
<evidence type="ECO:0000313" key="1">
    <source>
        <dbReference type="EMBL" id="EJD36978.1"/>
    </source>
</evidence>
<dbReference type="SUPFAM" id="SSF52047">
    <property type="entry name" value="RNI-like"/>
    <property type="match status" value="1"/>
</dbReference>
<proteinExistence type="predicted"/>
<organism evidence="1 2">
    <name type="scientific">Auricularia subglabra (strain TFB-10046 / SS5)</name>
    <name type="common">White-rot fungus</name>
    <name type="synonym">Auricularia delicata (strain TFB10046)</name>
    <dbReference type="NCBI Taxonomy" id="717982"/>
    <lineage>
        <taxon>Eukaryota</taxon>
        <taxon>Fungi</taxon>
        <taxon>Dikarya</taxon>
        <taxon>Basidiomycota</taxon>
        <taxon>Agaricomycotina</taxon>
        <taxon>Agaricomycetes</taxon>
        <taxon>Auriculariales</taxon>
        <taxon>Auriculariaceae</taxon>
        <taxon>Auricularia</taxon>
    </lineage>
</organism>